<proteinExistence type="predicted"/>
<dbReference type="RefSeq" id="WP_113894317.1">
    <property type="nucleotide sequence ID" value="NZ_JANJGA010000009.1"/>
</dbReference>
<name>A0A366MS82_9BACT</name>
<accession>A0A366MS82</accession>
<dbReference type="EMBL" id="PDKB01000008">
    <property type="protein sequence ID" value="RBQ29136.1"/>
    <property type="molecule type" value="Genomic_DNA"/>
</dbReference>
<protein>
    <recommendedName>
        <fullName evidence="3">Nitrate reductase accessory protein</fullName>
    </recommendedName>
</protein>
<dbReference type="Proteomes" id="UP000252669">
    <property type="component" value="Unassembled WGS sequence"/>
</dbReference>
<evidence type="ECO:0000313" key="1">
    <source>
        <dbReference type="EMBL" id="RBQ29136.1"/>
    </source>
</evidence>
<gene>
    <name evidence="1" type="ORF">CRU91_06010</name>
</gene>
<dbReference type="Gene3D" id="2.130.10.10">
    <property type="entry name" value="YVTN repeat-like/Quinoprotein amine dehydrogenase"/>
    <property type="match status" value="1"/>
</dbReference>
<dbReference type="OrthoDB" id="11703at2"/>
<dbReference type="SUPFAM" id="SSF50978">
    <property type="entry name" value="WD40 repeat-like"/>
    <property type="match status" value="1"/>
</dbReference>
<evidence type="ECO:0000313" key="2">
    <source>
        <dbReference type="Proteomes" id="UP000252669"/>
    </source>
</evidence>
<dbReference type="InterPro" id="IPR036322">
    <property type="entry name" value="WD40_repeat_dom_sf"/>
</dbReference>
<dbReference type="InterPro" id="IPR015943">
    <property type="entry name" value="WD40/YVTN_repeat-like_dom_sf"/>
</dbReference>
<evidence type="ECO:0008006" key="3">
    <source>
        <dbReference type="Google" id="ProtNLM"/>
    </source>
</evidence>
<reference evidence="1 2" key="1">
    <citation type="submission" date="2017-10" db="EMBL/GenBank/DDBJ databases">
        <title>Genomics of the genus Arcobacter.</title>
        <authorList>
            <person name="Perez-Cataluna A."/>
            <person name="Figueras M.J."/>
        </authorList>
    </citation>
    <scope>NUCLEOTIDE SEQUENCE [LARGE SCALE GENOMIC DNA]</scope>
    <source>
        <strain evidence="1 2">CECT 9230</strain>
    </source>
</reference>
<comment type="caution">
    <text evidence="1">The sequence shown here is derived from an EMBL/GenBank/DDBJ whole genome shotgun (WGS) entry which is preliminary data.</text>
</comment>
<dbReference type="AlphaFoldDB" id="A0A366MS82"/>
<organism evidence="1 2">
    <name type="scientific">Aliarcobacter vitoriensis</name>
    <dbReference type="NCBI Taxonomy" id="2011099"/>
    <lineage>
        <taxon>Bacteria</taxon>
        <taxon>Pseudomonadati</taxon>
        <taxon>Campylobacterota</taxon>
        <taxon>Epsilonproteobacteria</taxon>
        <taxon>Campylobacterales</taxon>
        <taxon>Arcobacteraceae</taxon>
        <taxon>Aliarcobacter</taxon>
    </lineage>
</organism>
<sequence length="318" mass="36124">MLKIIFFTLFCLVLNAKEISPEFSLKTSGAITDFIVEDTVLYVATTASSVDIFSLEEKEKINSIKVPKIKDFLGDIIDAKIFSVDKINNKILILSQGENGGRNIFIYEDNKLQNIINAKDRLFIAQAKFLDENNIIYTLLSNQIFIYDIKNSKIINEIQVSQSSFSHFVLSDDKKTILVTDESGVINQYDTKNLKRLKTFKGQNVDRVFQVDIKKDTILASGQDRRASIYFTNGKAPFYKSFDFLVYAGSLSPSSNLACVSNDENNNALVFDINTNENKYLLTQNRAILTKILFLDEDNIAISSDDENINFYNLKIKE</sequence>
<keyword evidence="2" id="KW-1185">Reference proteome</keyword>